<dbReference type="Proteomes" id="UP000677913">
    <property type="component" value="Unassembled WGS sequence"/>
</dbReference>
<feature type="transmembrane region" description="Helical" evidence="1">
    <location>
        <begin position="69"/>
        <end position="86"/>
    </location>
</feature>
<dbReference type="InterPro" id="IPR019692">
    <property type="entry name" value="CFP-6_PH"/>
</dbReference>
<accession>A0A8J7WTE1</accession>
<keyword evidence="1" id="KW-1133">Transmembrane helix</keyword>
<dbReference type="AlphaFoldDB" id="A0A8J7WTE1"/>
<sequence length="170" mass="17784">MAPNSSERQGGAVGSPGEQGLPVLPITWRPSRTRAIVVTVAVLMACSMSLVAALLPSDGGAPWPLPDRIAFGGVGFVAAAVLCVLARPKVVADRGGLTVVNMLRTHRLEWPQIVRVNLRPGDPWVLLDLDSGETLPAMGIQPSNGPGAALQAVADLRSLVELYSYTGRGD</sequence>
<organism evidence="3 4">
    <name type="scientific">Actinocrinis puniceicyclus</name>
    <dbReference type="NCBI Taxonomy" id="977794"/>
    <lineage>
        <taxon>Bacteria</taxon>
        <taxon>Bacillati</taxon>
        <taxon>Actinomycetota</taxon>
        <taxon>Actinomycetes</taxon>
        <taxon>Catenulisporales</taxon>
        <taxon>Actinospicaceae</taxon>
        <taxon>Actinocrinis</taxon>
    </lineage>
</organism>
<evidence type="ECO:0000313" key="4">
    <source>
        <dbReference type="Proteomes" id="UP000677913"/>
    </source>
</evidence>
<comment type="caution">
    <text evidence="3">The sequence shown here is derived from an EMBL/GenBank/DDBJ whole genome shotgun (WGS) entry which is preliminary data.</text>
</comment>
<dbReference type="EMBL" id="JAGSXH010000123">
    <property type="protein sequence ID" value="MBS2966132.1"/>
    <property type="molecule type" value="Genomic_DNA"/>
</dbReference>
<keyword evidence="1" id="KW-0812">Transmembrane</keyword>
<evidence type="ECO:0000259" key="2">
    <source>
        <dbReference type="Pfam" id="PF10756"/>
    </source>
</evidence>
<keyword evidence="1" id="KW-0472">Membrane</keyword>
<evidence type="ECO:0000313" key="3">
    <source>
        <dbReference type="EMBL" id="MBS2966132.1"/>
    </source>
</evidence>
<proteinExistence type="predicted"/>
<feature type="transmembrane region" description="Helical" evidence="1">
    <location>
        <begin position="35"/>
        <end position="57"/>
    </location>
</feature>
<name>A0A8J7WTE1_9ACTN</name>
<protein>
    <submittedName>
        <fullName evidence="3">PH domain-containing protein</fullName>
    </submittedName>
</protein>
<keyword evidence="4" id="KW-1185">Reference proteome</keyword>
<dbReference type="Pfam" id="PF10756">
    <property type="entry name" value="bPH_6"/>
    <property type="match status" value="1"/>
</dbReference>
<feature type="domain" description="Low molecular weight protein antigen 6 PH" evidence="2">
    <location>
        <begin position="87"/>
        <end position="157"/>
    </location>
</feature>
<evidence type="ECO:0000256" key="1">
    <source>
        <dbReference type="SAM" id="Phobius"/>
    </source>
</evidence>
<dbReference type="RefSeq" id="WP_211470904.1">
    <property type="nucleotide sequence ID" value="NZ_JAGSXH010000123.1"/>
</dbReference>
<gene>
    <name evidence="3" type="ORF">KGA66_24010</name>
</gene>
<reference evidence="3" key="1">
    <citation type="submission" date="2021-04" db="EMBL/GenBank/DDBJ databases">
        <title>Genome based classification of Actinospica acidithermotolerans sp. nov., an actinobacterium isolated from an Indonesian hot spring.</title>
        <authorList>
            <person name="Kusuma A.B."/>
            <person name="Putra K.E."/>
            <person name="Nafisah S."/>
            <person name="Loh J."/>
            <person name="Nouioui I."/>
            <person name="Goodfellow M."/>
        </authorList>
    </citation>
    <scope>NUCLEOTIDE SEQUENCE</scope>
    <source>
        <strain evidence="3">DSM 45618</strain>
    </source>
</reference>